<accession>A0A1Q2CCF5</accession>
<dbReference type="InterPro" id="IPR018247">
    <property type="entry name" value="EF_Hand_1_Ca_BS"/>
</dbReference>
<reference evidence="1 2" key="1">
    <citation type="journal article" date="2016" name="Int. J. Syst. Evol. Microbiol.">
        <title>Tessaracoccus flavus sp. nov., isolated from the drainage system of a lindane-producing factory.</title>
        <authorList>
            <person name="Kumari R."/>
            <person name="Singh P."/>
            <person name="Schumann P."/>
            <person name="Lal R."/>
        </authorList>
    </citation>
    <scope>NUCLEOTIDE SEQUENCE [LARGE SCALE GENOMIC DNA]</scope>
    <source>
        <strain evidence="1 2">RP1T</strain>
    </source>
</reference>
<dbReference type="InterPro" id="IPR050708">
    <property type="entry name" value="T6SS_VgrG/RHS"/>
</dbReference>
<dbReference type="PANTHER" id="PTHR32305:SF15">
    <property type="entry name" value="PROTEIN RHSA-RELATED"/>
    <property type="match status" value="1"/>
</dbReference>
<name>A0A1Q2CCF5_9ACTN</name>
<protein>
    <recommendedName>
        <fullName evidence="3">RHS repeat-associated core domain-containing protein</fullName>
    </recommendedName>
</protein>
<dbReference type="EMBL" id="CP019605">
    <property type="protein sequence ID" value="AQP43781.1"/>
    <property type="molecule type" value="Genomic_DNA"/>
</dbReference>
<dbReference type="Proteomes" id="UP000188324">
    <property type="component" value="Chromosome"/>
</dbReference>
<evidence type="ECO:0008006" key="3">
    <source>
        <dbReference type="Google" id="ProtNLM"/>
    </source>
</evidence>
<dbReference type="Pfam" id="PF05593">
    <property type="entry name" value="RHS_repeat"/>
    <property type="match status" value="2"/>
</dbReference>
<evidence type="ECO:0000313" key="1">
    <source>
        <dbReference type="EMBL" id="AQP43781.1"/>
    </source>
</evidence>
<dbReference type="STRING" id="1610493.RPIT_02255"/>
<evidence type="ECO:0000313" key="2">
    <source>
        <dbReference type="Proteomes" id="UP000188324"/>
    </source>
</evidence>
<organism evidence="1 2">
    <name type="scientific">Tessaracoccus flavus</name>
    <dbReference type="NCBI Taxonomy" id="1610493"/>
    <lineage>
        <taxon>Bacteria</taxon>
        <taxon>Bacillati</taxon>
        <taxon>Actinomycetota</taxon>
        <taxon>Actinomycetes</taxon>
        <taxon>Propionibacteriales</taxon>
        <taxon>Propionibacteriaceae</taxon>
        <taxon>Tessaracoccus</taxon>
    </lineage>
</organism>
<dbReference type="Gene3D" id="2.180.10.10">
    <property type="entry name" value="RHS repeat-associated core"/>
    <property type="match status" value="2"/>
</dbReference>
<proteinExistence type="predicted"/>
<dbReference type="PANTHER" id="PTHR32305">
    <property type="match status" value="1"/>
</dbReference>
<keyword evidence="2" id="KW-1185">Reference proteome</keyword>
<dbReference type="PROSITE" id="PS00018">
    <property type="entry name" value="EF_HAND_1"/>
    <property type="match status" value="1"/>
</dbReference>
<sequence length="1626" mass="169235">MVWVPVKDPDADTVTAVFHRFTSASATTGGVEVCRGSAASGGTVSCTPTTDLPGNTTVWIRGTAYDGRSWSAWGPAVEVRTAFATPLTPTIACVSGDGSWSETVRASESCTITARFDAGNAVSAPTSVWFRVDGGSWQSVSLTQITANTLAKTVTVGGTAGGHRVEAYAKSPGGIASATASYGFGYGAPSLTAPASTVTTHGAVTVTGVGAPKAGAVSVTGAVQWRRQGTTAWQDTAATVTAGATESTLLGSFDTDAVLAADPSLPTRTSVVFEVRAKFLYGSTAVFTGSREVVRVPHAFGAGFPVTEVTGGQVALWTGELQTSATDAEVATPGGGLSISRTHSTFAGDPSIAQGVFGPGWTASLDGGPSGVSHMELVDNTRVDGTLVLVDADGGVLPFAQDDATVRTSATIPTGVYGPVGPDAEASDLTLHVTGTGIALTVTARDGDGIETVFKVRTAATGSSDAELIVDGVTDAVTGEKTSYRYDAAGRVSAIIAPNPDGVTAACTPGTLVDGCRLLRLDYATATGGGDYTGRLKTVTAQINQETRQLTSFTYDTLGRLISQTDTVTGLTTAYTWEGTSSRLASVTPPGQAPISYLYNNDDGKLVKVTRPVPATAGGGTAQLASILYQVAPSGIGGLDLSQFNGYQLPRAASIGFAVFGPDTLITTLPDKEDERWRRADVWLTDDQGYTIHQGRYGAGRWQLTANVYDASDNVIHSWDTRATAAIRNGDIVDVAAAATTTVFNPDPILAADGVTVAVPARTRVTDVLTPAAMIRATGAATAEMLRRHVATVYDQGAPTPGLSLPTTVTITAERPGGVVAETLSTTFTGYDKTETADAKSGWDLRQATSVTLDMNNNGSVDGSDVRRVTRYDQRGRVIEQRQPGAASTDPGTRRTVYWTAGTNPVDGACGNKPTWAGYICSEGPASGTLLPVTRYSNYLWHGAAATEAETSGAVTRTTTTSFNAQARPVTVSTAVTGLSGSAPVPAVTTAYDAYGQVTSTTSTAGVAAYTYDSWGRQLTYTITPPAGSPETTTSTYNALGDLVTITTPKSTTSYTYDGLDANGAEEYRGLLTRTVTTPTGGQAWTASAAYDAHGAVTREVLPGQIRRDTLYDLTGELVSQQYFGPVTDPDTSTTEVLPWLGWSIEADAAGRIVHEWNPDGAAHTGQLDGPAAVKADLTYTYDPAGRLTAVTDHTDASCTLRTYGFDLKGNRTSQGSGTNGDGTCPTTATSSVSRAYDAADRPVTAADGQGTYVYDELGRQTAIPAVDAPTPAGGNITLGYYDDDTAKTITQADTTLAYSLDVAGRRDTQTTTVNAATTSVVTNHYTDTSDSPGWITTLTAGATATTVFADLVGSDLSLSLITDTTGQRGELALTTPRGDIAATTTLTTSGTAASGIDSYTRYTEYGQPDTPQPQATTGAAGNGYGWLGAKQRTTTTIGLLLMGARLYNTATGLFTSLDPVYGGNDTPYVYPNDPINKQDVTGRRGEWVKRTARAVKAFGAWYNTSRAGKAIQFACSLVRVSWVGAGCLAVGTVANVAHYGWRKGIKKTGLELLGNKVGGVVGKSVYRGFRKGYIAARAEYSVNRAQALGIHRWGSYHNRWNRRIFSGVANTAMSASSYLVSGWYS</sequence>
<gene>
    <name evidence="1" type="ORF">RPIT_02255</name>
</gene>
<dbReference type="InterPro" id="IPR031325">
    <property type="entry name" value="RHS_repeat"/>
</dbReference>
<dbReference type="KEGG" id="tfl:RPIT_02255"/>